<dbReference type="EMBL" id="DWWJ01000167">
    <property type="protein sequence ID" value="HJC41718.1"/>
    <property type="molecule type" value="Genomic_DNA"/>
</dbReference>
<dbReference type="GO" id="GO:0004553">
    <property type="term" value="F:hydrolase activity, hydrolyzing O-glycosyl compounds"/>
    <property type="evidence" value="ECO:0007669"/>
    <property type="project" value="InterPro"/>
</dbReference>
<dbReference type="GO" id="GO:0030246">
    <property type="term" value="F:carbohydrate binding"/>
    <property type="evidence" value="ECO:0007669"/>
    <property type="project" value="InterPro"/>
</dbReference>
<dbReference type="Pfam" id="PF00404">
    <property type="entry name" value="Dockerin_1"/>
    <property type="match status" value="1"/>
</dbReference>
<dbReference type="AlphaFoldDB" id="A0A9D2P3I2"/>
<reference evidence="2" key="2">
    <citation type="submission" date="2021-04" db="EMBL/GenBank/DDBJ databases">
        <authorList>
            <person name="Gilroy R."/>
        </authorList>
    </citation>
    <scope>NUCLEOTIDE SEQUENCE</scope>
    <source>
        <strain evidence="2">CHK186-1790</strain>
    </source>
</reference>
<sequence>MKHWLRLALCAGALAALLTCGASAAEMDYTTNVNGTVTYDSVSGKYTASYNQTIDGQQYALLVVKGTYENGAADYSISEDTIMYIDQMAAGSTGVSFNFIPRSTPDCVVLLGGVFEGGVESPVVLGTLIGQGVTVSGSVTTLENNNPSTVSIYGSDKQLLASSQTNGGTFTLDAVPPGATYYIAAEKGGYVGSPMMIAVEEALESVNIRLYAGDVDGSKSVDMPDLITILTDFNKTGNFSAAYCDLNRDGAVNVADLMEILTNFNRNNISIENYEP</sequence>
<evidence type="ECO:0000313" key="3">
    <source>
        <dbReference type="Proteomes" id="UP000823882"/>
    </source>
</evidence>
<dbReference type="InterPro" id="IPR002105">
    <property type="entry name" value="Dockerin_1_rpt"/>
</dbReference>
<dbReference type="InterPro" id="IPR018247">
    <property type="entry name" value="EF_Hand_1_Ca_BS"/>
</dbReference>
<feature type="signal peptide" evidence="1">
    <location>
        <begin position="1"/>
        <end position="24"/>
    </location>
</feature>
<keyword evidence="1" id="KW-0732">Signal</keyword>
<proteinExistence type="predicted"/>
<dbReference type="GO" id="GO:0000272">
    <property type="term" value="P:polysaccharide catabolic process"/>
    <property type="evidence" value="ECO:0007669"/>
    <property type="project" value="InterPro"/>
</dbReference>
<dbReference type="PROSITE" id="PS00018">
    <property type="entry name" value="EF_HAND_1"/>
    <property type="match status" value="2"/>
</dbReference>
<gene>
    <name evidence="2" type="ORF">H9701_09245</name>
</gene>
<dbReference type="Proteomes" id="UP000823882">
    <property type="component" value="Unassembled WGS sequence"/>
</dbReference>
<comment type="caution">
    <text evidence="2">The sequence shown here is derived from an EMBL/GenBank/DDBJ whole genome shotgun (WGS) entry which is preliminary data.</text>
</comment>
<reference evidence="2" key="1">
    <citation type="journal article" date="2021" name="PeerJ">
        <title>Extensive microbial diversity within the chicken gut microbiome revealed by metagenomics and culture.</title>
        <authorList>
            <person name="Gilroy R."/>
            <person name="Ravi A."/>
            <person name="Getino M."/>
            <person name="Pursley I."/>
            <person name="Horton D.L."/>
            <person name="Alikhan N.F."/>
            <person name="Baker D."/>
            <person name="Gharbi K."/>
            <person name="Hall N."/>
            <person name="Watson M."/>
            <person name="Adriaenssens E.M."/>
            <person name="Foster-Nyarko E."/>
            <person name="Jarju S."/>
            <person name="Secka A."/>
            <person name="Antonio M."/>
            <person name="Oren A."/>
            <person name="Chaudhuri R.R."/>
            <person name="La Ragione R."/>
            <person name="Hildebrand F."/>
            <person name="Pallen M.J."/>
        </authorList>
    </citation>
    <scope>NUCLEOTIDE SEQUENCE</scope>
    <source>
        <strain evidence="2">CHK186-1790</strain>
    </source>
</reference>
<dbReference type="SUPFAM" id="SSF49452">
    <property type="entry name" value="Starch-binding domain-like"/>
    <property type="match status" value="1"/>
</dbReference>
<dbReference type="InterPro" id="IPR036439">
    <property type="entry name" value="Dockerin_dom_sf"/>
</dbReference>
<dbReference type="Gene3D" id="1.10.1330.10">
    <property type="entry name" value="Dockerin domain"/>
    <property type="match status" value="1"/>
</dbReference>
<protein>
    <recommendedName>
        <fullName evidence="4">Dockerin domain-containing protein</fullName>
    </recommendedName>
</protein>
<evidence type="ECO:0000313" key="2">
    <source>
        <dbReference type="EMBL" id="HJC41718.1"/>
    </source>
</evidence>
<feature type="chain" id="PRO_5038373055" description="Dockerin domain-containing protein" evidence="1">
    <location>
        <begin position="25"/>
        <end position="276"/>
    </location>
</feature>
<dbReference type="Gene3D" id="2.60.40.1120">
    <property type="entry name" value="Carboxypeptidase-like, regulatory domain"/>
    <property type="match status" value="1"/>
</dbReference>
<evidence type="ECO:0008006" key="4">
    <source>
        <dbReference type="Google" id="ProtNLM"/>
    </source>
</evidence>
<evidence type="ECO:0000256" key="1">
    <source>
        <dbReference type="SAM" id="SignalP"/>
    </source>
</evidence>
<name>A0A9D2P3I2_9FIRM</name>
<accession>A0A9D2P3I2</accession>
<dbReference type="InterPro" id="IPR013784">
    <property type="entry name" value="Carb-bd-like_fold"/>
</dbReference>
<organism evidence="2 3">
    <name type="scientific">Candidatus Intestinimonas pullistercoris</name>
    <dbReference type="NCBI Taxonomy" id="2838623"/>
    <lineage>
        <taxon>Bacteria</taxon>
        <taxon>Bacillati</taxon>
        <taxon>Bacillota</taxon>
        <taxon>Clostridia</taxon>
        <taxon>Eubacteriales</taxon>
        <taxon>Intestinimonas</taxon>
    </lineage>
</organism>
<dbReference type="SUPFAM" id="SSF63446">
    <property type="entry name" value="Type I dockerin domain"/>
    <property type="match status" value="1"/>
</dbReference>